<comment type="subcellular location">
    <subcellularLocation>
        <location evidence="1">Membrane</location>
    </subcellularLocation>
</comment>
<evidence type="ECO:0000259" key="6">
    <source>
        <dbReference type="Pfam" id="PF13664"/>
    </source>
</evidence>
<keyword evidence="4 5" id="KW-0472">Membrane</keyword>
<feature type="transmembrane region" description="Helical" evidence="5">
    <location>
        <begin position="124"/>
        <end position="144"/>
    </location>
</feature>
<dbReference type="OrthoDB" id="1641132at2759"/>
<dbReference type="Pfam" id="PF13664">
    <property type="entry name" value="DUF4149"/>
    <property type="match status" value="1"/>
</dbReference>
<dbReference type="EMBL" id="SDEE01000057">
    <property type="protein sequence ID" value="RXW22897.1"/>
    <property type="molecule type" value="Genomic_DNA"/>
</dbReference>
<dbReference type="PANTHER" id="PTHR23241:SF102">
    <property type="entry name" value="LD23009P"/>
    <property type="match status" value="1"/>
</dbReference>
<reference evidence="7 8" key="1">
    <citation type="submission" date="2019-01" db="EMBL/GenBank/DDBJ databases">
        <title>Draft genome sequence of Psathyrella aberdarensis IHI B618.</title>
        <authorList>
            <person name="Buettner E."/>
            <person name="Kellner H."/>
        </authorList>
    </citation>
    <scope>NUCLEOTIDE SEQUENCE [LARGE SCALE GENOMIC DNA]</scope>
    <source>
        <strain evidence="7 8">IHI B618</strain>
    </source>
</reference>
<dbReference type="InterPro" id="IPR025423">
    <property type="entry name" value="TMEM205-like"/>
</dbReference>
<comment type="caution">
    <text evidence="7">The sequence shown here is derived from an EMBL/GenBank/DDBJ whole genome shotgun (WGS) entry which is preliminary data.</text>
</comment>
<dbReference type="STRING" id="2316362.A0A4Q2DRP9"/>
<keyword evidence="2 5" id="KW-0812">Transmembrane</keyword>
<dbReference type="Proteomes" id="UP000290288">
    <property type="component" value="Unassembled WGS sequence"/>
</dbReference>
<evidence type="ECO:0000256" key="4">
    <source>
        <dbReference type="ARBA" id="ARBA00023136"/>
    </source>
</evidence>
<evidence type="ECO:0000313" key="8">
    <source>
        <dbReference type="Proteomes" id="UP000290288"/>
    </source>
</evidence>
<evidence type="ECO:0000256" key="1">
    <source>
        <dbReference type="ARBA" id="ARBA00004370"/>
    </source>
</evidence>
<dbReference type="GO" id="GO:0016020">
    <property type="term" value="C:membrane"/>
    <property type="evidence" value="ECO:0007669"/>
    <property type="project" value="UniProtKB-SubCell"/>
</dbReference>
<gene>
    <name evidence="7" type="ORF">EST38_g2949</name>
</gene>
<proteinExistence type="predicted"/>
<evidence type="ECO:0000256" key="5">
    <source>
        <dbReference type="SAM" id="Phobius"/>
    </source>
</evidence>
<keyword evidence="8" id="KW-1185">Reference proteome</keyword>
<protein>
    <recommendedName>
        <fullName evidence="6">TMEM205-like domain-containing protein</fullName>
    </recommendedName>
</protein>
<accession>A0A4Q2DRP9</accession>
<name>A0A4Q2DRP9_9AGAR</name>
<evidence type="ECO:0000256" key="2">
    <source>
        <dbReference type="ARBA" id="ARBA00022692"/>
    </source>
</evidence>
<dbReference type="AlphaFoldDB" id="A0A4Q2DRP9"/>
<dbReference type="InterPro" id="IPR053009">
    <property type="entry name" value="Xanthocillin_Biosynth-Assoc"/>
</dbReference>
<feature type="transmembrane region" description="Helical" evidence="5">
    <location>
        <begin position="83"/>
        <end position="104"/>
    </location>
</feature>
<organism evidence="7 8">
    <name type="scientific">Candolleomyces aberdarensis</name>
    <dbReference type="NCBI Taxonomy" id="2316362"/>
    <lineage>
        <taxon>Eukaryota</taxon>
        <taxon>Fungi</taxon>
        <taxon>Dikarya</taxon>
        <taxon>Basidiomycota</taxon>
        <taxon>Agaricomycotina</taxon>
        <taxon>Agaricomycetes</taxon>
        <taxon>Agaricomycetidae</taxon>
        <taxon>Agaricales</taxon>
        <taxon>Agaricineae</taxon>
        <taxon>Psathyrellaceae</taxon>
        <taxon>Candolleomyces</taxon>
    </lineage>
</organism>
<sequence length="212" mass="23530">MTRAGFDFRFGATHCNSFPSSIMSTRNQVIDFQTLRTLANVDGFYLLGYAWLFGMSLWISFFGGVIAFRALPRHQFGALQHKVFPVYFVQSILLSGGLLTFWVFKHPDVATHAFKPWYADVAQAYALGTVLVGQGLNYFVVGPMTGRIMFKRQKQEKEEGKAYNDAGVSAEMKALNRQFGSLHGISSLFNLAAVIALGIHGLWIGNVGVKGY</sequence>
<feature type="domain" description="TMEM205-like" evidence="6">
    <location>
        <begin position="47"/>
        <end position="153"/>
    </location>
</feature>
<feature type="transmembrane region" description="Helical" evidence="5">
    <location>
        <begin position="49"/>
        <end position="71"/>
    </location>
</feature>
<dbReference type="PANTHER" id="PTHR23241">
    <property type="entry name" value="LATE EMBRYOGENESIS ABUNDANT PLANTS LEA-RELATED"/>
    <property type="match status" value="1"/>
</dbReference>
<feature type="transmembrane region" description="Helical" evidence="5">
    <location>
        <begin position="182"/>
        <end position="204"/>
    </location>
</feature>
<evidence type="ECO:0000256" key="3">
    <source>
        <dbReference type="ARBA" id="ARBA00022989"/>
    </source>
</evidence>
<evidence type="ECO:0000313" key="7">
    <source>
        <dbReference type="EMBL" id="RXW22897.1"/>
    </source>
</evidence>
<keyword evidence="3 5" id="KW-1133">Transmembrane helix</keyword>